<proteinExistence type="inferred from homology"/>
<feature type="domain" description="Thioesterase" evidence="2">
    <location>
        <begin position="23"/>
        <end position="241"/>
    </location>
</feature>
<evidence type="ECO:0000259" key="2">
    <source>
        <dbReference type="Pfam" id="PF00975"/>
    </source>
</evidence>
<name>E8ZAA1_9BURK</name>
<dbReference type="PANTHER" id="PTHR11487">
    <property type="entry name" value="THIOESTERASE"/>
    <property type="match status" value="1"/>
</dbReference>
<dbReference type="Pfam" id="PF00975">
    <property type="entry name" value="Thioesterase"/>
    <property type="match status" value="1"/>
</dbReference>
<accession>E8ZAA1</accession>
<reference evidence="3" key="1">
    <citation type="submission" date="2009-04" db="EMBL/GenBank/DDBJ databases">
        <title>Violacein-producing Collimonas sp. from the sea surface microlayer of costal waters in Trondelag, Norway: assessment of potential for biosynthesis of secondary metabolites through genome mining.</title>
        <authorList>
            <person name="Hakvaag S."/>
            <person name="Fjaervik E."/>
            <person name="Klinkenberg G."/>
            <person name="Borgos S.E.F."/>
            <person name="Josefsen K.D."/>
            <person name="Ellingsen T.E."/>
            <person name="Zotchev S.B."/>
        </authorList>
    </citation>
    <scope>NUCLEOTIDE SEQUENCE</scope>
    <source>
        <strain evidence="3">MPS11E8</strain>
    </source>
</reference>
<gene>
    <name evidence="3" type="ORF">CCT_ORF03019</name>
</gene>
<dbReference type="AlphaFoldDB" id="E8ZAA1"/>
<dbReference type="EMBL" id="FJ965830">
    <property type="protein sequence ID" value="ADU90663.1"/>
    <property type="molecule type" value="Genomic_DNA"/>
</dbReference>
<dbReference type="GO" id="GO:0008610">
    <property type="term" value="P:lipid biosynthetic process"/>
    <property type="evidence" value="ECO:0007669"/>
    <property type="project" value="TreeGrafter"/>
</dbReference>
<dbReference type="SUPFAM" id="SSF53474">
    <property type="entry name" value="alpha/beta-Hydrolases"/>
    <property type="match status" value="1"/>
</dbReference>
<comment type="similarity">
    <text evidence="1">Belongs to the thioesterase family.</text>
</comment>
<dbReference type="InterPro" id="IPR012223">
    <property type="entry name" value="TEII"/>
</dbReference>
<dbReference type="PANTHER" id="PTHR11487:SF0">
    <property type="entry name" value="S-ACYL FATTY ACID SYNTHASE THIOESTERASE, MEDIUM CHAIN"/>
    <property type="match status" value="1"/>
</dbReference>
<organism evidence="3">
    <name type="scientific">Collimonas sp. MPS11E8</name>
    <dbReference type="NCBI Taxonomy" id="716659"/>
    <lineage>
        <taxon>Bacteria</taxon>
        <taxon>Pseudomonadati</taxon>
        <taxon>Pseudomonadota</taxon>
        <taxon>Betaproteobacteria</taxon>
        <taxon>Burkholderiales</taxon>
        <taxon>Oxalobacteraceae</taxon>
        <taxon>Collimonas</taxon>
    </lineage>
</organism>
<evidence type="ECO:0000313" key="3">
    <source>
        <dbReference type="EMBL" id="ADU90663.1"/>
    </source>
</evidence>
<dbReference type="Gene3D" id="3.40.50.1820">
    <property type="entry name" value="alpha/beta hydrolase"/>
    <property type="match status" value="1"/>
</dbReference>
<dbReference type="InterPro" id="IPR001031">
    <property type="entry name" value="Thioesterase"/>
</dbReference>
<evidence type="ECO:0000256" key="1">
    <source>
        <dbReference type="ARBA" id="ARBA00007169"/>
    </source>
</evidence>
<dbReference type="InterPro" id="IPR029058">
    <property type="entry name" value="AB_hydrolase_fold"/>
</dbReference>
<sequence length="249" mass="27549">MMKHTMRNNRWLVGRPLAEPRLRLFCFAHAGGSATDFMPWQAQAAPHVEVCGIQLPGRGARWSEEPRMAMPVLVETIAHVIASHAEIPFALFGHSLGAILAFEVARYCQSRGLPAPVRLLVSGSSAPCHFGGHQWHALADDELIEVLKQLNGTPAEFLEHKELMQLVLPMLRADFELVSSYAYREGARLDMPITALAGTADEHVQLDTLSGWEGETHGAYDQHQFAGGHFFIRERSDEVLACVMGKLGF</sequence>
<protein>
    <submittedName>
        <fullName evidence="3">Putative thioesterase</fullName>
    </submittedName>
</protein>